<sequence length="611" mass="64737">MASRPTREALESMSRQDLQKLCKNLGLKANLKSDALIDLILRDSEPPADPGGPRSRSTSVAVARQRGSRSREHSTASMIVHSEAEDDPVSPAEDTASTPEPRTGPVRPSRTRKAKETQLRLGVGRPIAAGGSGARAVTRASNASKSRRGKTRSYQTTEMPIPEEPEPQASEAPPLPVEPSPPDPGPSTANQRNDAQTVAAVLPPAAPVASSSAVPYEGIDAYVANLIKPLEQRVQSQASELERLTVQVAGTEELMRKVESMTAELEALRLKVDSTDKRVTSIQEHMNSADAAYSHLPSTPRFSTPNLTPGIPRVISPAASEEDDSENAPTALGKRHRGATCSDTHGMLQDNRGSPPDEDLAGSSLPENKRVRVSGPEPSADPSSVPADEGHQTAATSSHPAGKSETQIGALSQPFQMQDAEGSQPGPSQRLTTTSAGASENQPQQPEGYDFSFNSAAFDPITSTPYVARFPHPELPQSPTPVLPPSGSSYGPVDRSARRERNALYHPLGTPGRPRTRPIGDSSLGSGAFINPAALMRPPSTGGRKISSNDIGASLGMTGPPVPDTPAPPVRRTMYGTELDGDTRFGDFGVEGVATGFWNPAKYNPTLDDYD</sequence>
<proteinExistence type="predicted"/>
<feature type="compositionally biased region" description="Low complexity" evidence="2">
    <location>
        <begin position="198"/>
        <end position="210"/>
    </location>
</feature>
<dbReference type="HOGENOM" id="CLU_029047_0_0_1"/>
<dbReference type="KEGG" id="gtr:GLOTRDRAFT_135328"/>
<feature type="compositionally biased region" description="Polar residues" evidence="2">
    <location>
        <begin position="393"/>
        <end position="416"/>
    </location>
</feature>
<feature type="region of interest" description="Disordered" evidence="2">
    <location>
        <begin position="42"/>
        <end position="210"/>
    </location>
</feature>
<evidence type="ECO:0000313" key="3">
    <source>
        <dbReference type="EMBL" id="EPQ60685.1"/>
    </source>
</evidence>
<feature type="compositionally biased region" description="Pro residues" evidence="2">
    <location>
        <begin position="173"/>
        <end position="185"/>
    </location>
</feature>
<dbReference type="eggNOG" id="ENOG502SKRB">
    <property type="taxonomic scope" value="Eukaryota"/>
</dbReference>
<dbReference type="Proteomes" id="UP000030669">
    <property type="component" value="Unassembled WGS sequence"/>
</dbReference>
<dbReference type="STRING" id="670483.S7S020"/>
<keyword evidence="4" id="KW-1185">Reference proteome</keyword>
<feature type="compositionally biased region" description="Polar residues" evidence="2">
    <location>
        <begin position="296"/>
        <end position="307"/>
    </location>
</feature>
<dbReference type="RefSeq" id="XP_007861036.1">
    <property type="nucleotide sequence ID" value="XM_007862845.1"/>
</dbReference>
<feature type="coiled-coil region" evidence="1">
    <location>
        <begin position="241"/>
        <end position="278"/>
    </location>
</feature>
<dbReference type="GeneID" id="19303297"/>
<organism evidence="3 4">
    <name type="scientific">Gloeophyllum trabeum (strain ATCC 11539 / FP-39264 / Madison 617)</name>
    <name type="common">Brown rot fungus</name>
    <dbReference type="NCBI Taxonomy" id="670483"/>
    <lineage>
        <taxon>Eukaryota</taxon>
        <taxon>Fungi</taxon>
        <taxon>Dikarya</taxon>
        <taxon>Basidiomycota</taxon>
        <taxon>Agaricomycotina</taxon>
        <taxon>Agaricomycetes</taxon>
        <taxon>Gloeophyllales</taxon>
        <taxon>Gloeophyllaceae</taxon>
        <taxon>Gloeophyllum</taxon>
    </lineage>
</organism>
<dbReference type="OMA" id="MKRTMYG"/>
<reference evidence="3 4" key="1">
    <citation type="journal article" date="2012" name="Science">
        <title>The Paleozoic origin of enzymatic lignin decomposition reconstructed from 31 fungal genomes.</title>
        <authorList>
            <person name="Floudas D."/>
            <person name="Binder M."/>
            <person name="Riley R."/>
            <person name="Barry K."/>
            <person name="Blanchette R.A."/>
            <person name="Henrissat B."/>
            <person name="Martinez A.T."/>
            <person name="Otillar R."/>
            <person name="Spatafora J.W."/>
            <person name="Yadav J.S."/>
            <person name="Aerts A."/>
            <person name="Benoit I."/>
            <person name="Boyd A."/>
            <person name="Carlson A."/>
            <person name="Copeland A."/>
            <person name="Coutinho P.M."/>
            <person name="de Vries R.P."/>
            <person name="Ferreira P."/>
            <person name="Findley K."/>
            <person name="Foster B."/>
            <person name="Gaskell J."/>
            <person name="Glotzer D."/>
            <person name="Gorecki P."/>
            <person name="Heitman J."/>
            <person name="Hesse C."/>
            <person name="Hori C."/>
            <person name="Igarashi K."/>
            <person name="Jurgens J.A."/>
            <person name="Kallen N."/>
            <person name="Kersten P."/>
            <person name="Kohler A."/>
            <person name="Kuees U."/>
            <person name="Kumar T.K.A."/>
            <person name="Kuo A."/>
            <person name="LaButti K."/>
            <person name="Larrondo L.F."/>
            <person name="Lindquist E."/>
            <person name="Ling A."/>
            <person name="Lombard V."/>
            <person name="Lucas S."/>
            <person name="Lundell T."/>
            <person name="Martin R."/>
            <person name="McLaughlin D.J."/>
            <person name="Morgenstern I."/>
            <person name="Morin E."/>
            <person name="Murat C."/>
            <person name="Nagy L.G."/>
            <person name="Nolan M."/>
            <person name="Ohm R.A."/>
            <person name="Patyshakuliyeva A."/>
            <person name="Rokas A."/>
            <person name="Ruiz-Duenas F.J."/>
            <person name="Sabat G."/>
            <person name="Salamov A."/>
            <person name="Samejima M."/>
            <person name="Schmutz J."/>
            <person name="Slot J.C."/>
            <person name="St John F."/>
            <person name="Stenlid J."/>
            <person name="Sun H."/>
            <person name="Sun S."/>
            <person name="Syed K."/>
            <person name="Tsang A."/>
            <person name="Wiebenga A."/>
            <person name="Young D."/>
            <person name="Pisabarro A."/>
            <person name="Eastwood D.C."/>
            <person name="Martin F."/>
            <person name="Cullen D."/>
            <person name="Grigoriev I.V."/>
            <person name="Hibbett D.S."/>
        </authorList>
    </citation>
    <scope>NUCLEOTIDE SEQUENCE [LARGE SCALE GENOMIC DNA]</scope>
    <source>
        <strain evidence="3 4">ATCC 11539</strain>
    </source>
</reference>
<feature type="compositionally biased region" description="Polar residues" evidence="2">
    <location>
        <begin position="187"/>
        <end position="196"/>
    </location>
</feature>
<feature type="region of interest" description="Disordered" evidence="2">
    <location>
        <begin position="293"/>
        <end position="578"/>
    </location>
</feature>
<feature type="compositionally biased region" description="Pro residues" evidence="2">
    <location>
        <begin position="560"/>
        <end position="569"/>
    </location>
</feature>
<feature type="compositionally biased region" description="Polar residues" evidence="2">
    <location>
        <begin position="425"/>
        <end position="445"/>
    </location>
</feature>
<gene>
    <name evidence="3" type="ORF">GLOTRDRAFT_135328</name>
</gene>
<dbReference type="EMBL" id="KB469296">
    <property type="protein sequence ID" value="EPQ60685.1"/>
    <property type="molecule type" value="Genomic_DNA"/>
</dbReference>
<protein>
    <submittedName>
        <fullName evidence="3">Uncharacterized protein</fullName>
    </submittedName>
</protein>
<dbReference type="AlphaFoldDB" id="S7S020"/>
<name>S7S020_GLOTA</name>
<dbReference type="OrthoDB" id="3258416at2759"/>
<keyword evidence="1" id="KW-0175">Coiled coil</keyword>
<evidence type="ECO:0000256" key="2">
    <source>
        <dbReference type="SAM" id="MobiDB-lite"/>
    </source>
</evidence>
<evidence type="ECO:0000256" key="1">
    <source>
        <dbReference type="SAM" id="Coils"/>
    </source>
</evidence>
<evidence type="ECO:0000313" key="4">
    <source>
        <dbReference type="Proteomes" id="UP000030669"/>
    </source>
</evidence>
<feature type="compositionally biased region" description="Pro residues" evidence="2">
    <location>
        <begin position="473"/>
        <end position="484"/>
    </location>
</feature>
<accession>S7S020</accession>